<reference evidence="1 2" key="1">
    <citation type="submission" date="2015-04" db="EMBL/GenBank/DDBJ databases">
        <authorList>
            <person name="Syromyatnikov M.Y."/>
            <person name="Popov V.N."/>
        </authorList>
    </citation>
    <scope>NUCLEOTIDE SEQUENCE [LARGE SCALE GENOMIC DNA]</scope>
</reference>
<dbReference type="Proteomes" id="UP000183832">
    <property type="component" value="Unassembled WGS sequence"/>
</dbReference>
<evidence type="ECO:0000313" key="1">
    <source>
        <dbReference type="EMBL" id="CRK97773.1"/>
    </source>
</evidence>
<name>A0A1J1IBX0_9DIPT</name>
<dbReference type="AlphaFoldDB" id="A0A1J1IBX0"/>
<evidence type="ECO:0000313" key="2">
    <source>
        <dbReference type="Proteomes" id="UP000183832"/>
    </source>
</evidence>
<gene>
    <name evidence="1" type="ORF">CLUMA_CG011152</name>
</gene>
<protein>
    <submittedName>
        <fullName evidence="1">CLUMA_CG011152, isoform A</fullName>
    </submittedName>
</protein>
<dbReference type="EMBL" id="CVRI01000047">
    <property type="protein sequence ID" value="CRK97773.1"/>
    <property type="molecule type" value="Genomic_DNA"/>
</dbReference>
<proteinExistence type="predicted"/>
<accession>A0A1J1IBX0</accession>
<organism evidence="1 2">
    <name type="scientific">Clunio marinus</name>
    <dbReference type="NCBI Taxonomy" id="568069"/>
    <lineage>
        <taxon>Eukaryota</taxon>
        <taxon>Metazoa</taxon>
        <taxon>Ecdysozoa</taxon>
        <taxon>Arthropoda</taxon>
        <taxon>Hexapoda</taxon>
        <taxon>Insecta</taxon>
        <taxon>Pterygota</taxon>
        <taxon>Neoptera</taxon>
        <taxon>Endopterygota</taxon>
        <taxon>Diptera</taxon>
        <taxon>Nematocera</taxon>
        <taxon>Chironomoidea</taxon>
        <taxon>Chironomidae</taxon>
        <taxon>Clunio</taxon>
    </lineage>
</organism>
<keyword evidence="2" id="KW-1185">Reference proteome</keyword>
<sequence length="69" mass="8132">MNKRLAFNVVTLCSHMIVKETCEFFNFEATINKERLKVENIYCDKIYLTVVGSLLRSRMNKERLLESSL</sequence>